<comment type="caution">
    <text evidence="2">The sequence shown here is derived from an EMBL/GenBank/DDBJ whole genome shotgun (WGS) entry which is preliminary data.</text>
</comment>
<evidence type="ECO:0000313" key="2">
    <source>
        <dbReference type="EMBL" id="RSC16848.1"/>
    </source>
</evidence>
<gene>
    <name evidence="2" type="ORF">EGS84_07770</name>
    <name evidence="1" type="ORF">I5687_05770</name>
</gene>
<dbReference type="EMBL" id="JADVNV010000002">
    <property type="protein sequence ID" value="MBJ9867455.1"/>
    <property type="molecule type" value="Genomic_DNA"/>
</dbReference>
<dbReference type="Proteomes" id="UP000807555">
    <property type="component" value="Unassembled WGS sequence"/>
</dbReference>
<reference evidence="3" key="2">
    <citation type="submission" date="2018-10" db="EMBL/GenBank/DDBJ databases">
        <title>FDA dAtabase for Regulatory Grade micrObial Sequences (FDA-ARGOS): Supporting development and validation of Infectious Disease Dx tests.</title>
        <authorList>
            <person name="Goldberg B."/>
            <person name="Campos J."/>
            <person name="Tallon L."/>
            <person name="Sadzewicz L."/>
            <person name="Zhao X."/>
            <person name="Vavikolanu K."/>
            <person name="Mehta A."/>
            <person name="Aluvathingal J."/>
            <person name="Nadendla S."/>
            <person name="Geyer C."/>
            <person name="Nandy P."/>
            <person name="Yan Y."/>
            <person name="Sichtig H."/>
        </authorList>
    </citation>
    <scope>NUCLEOTIDE SEQUENCE [LARGE SCALE GENOMIC DNA]</scope>
    <source>
        <strain evidence="3">FDAARGOS_526</strain>
    </source>
</reference>
<dbReference type="Proteomes" id="UP000282299">
    <property type="component" value="Unassembled WGS sequence"/>
</dbReference>
<evidence type="ECO:0000313" key="1">
    <source>
        <dbReference type="EMBL" id="MBJ9867455.1"/>
    </source>
</evidence>
<dbReference type="AlphaFoldDB" id="A0AAQ0V5H9"/>
<reference evidence="1" key="3">
    <citation type="submission" date="2020-11" db="EMBL/GenBank/DDBJ databases">
        <title>Enhanced detection system for hospital associated transmission using whole genome sequencing surveillance.</title>
        <authorList>
            <person name="Harrison L.H."/>
            <person name="Van Tyne D."/>
            <person name="Marsh J.W."/>
            <person name="Griffith M.P."/>
            <person name="Snyder D.J."/>
            <person name="Cooper V.S."/>
            <person name="Mustapha M."/>
        </authorList>
    </citation>
    <scope>NUCLEOTIDE SEQUENCE</scope>
    <source>
        <strain evidence="1">CB00014</strain>
    </source>
</reference>
<dbReference type="EMBL" id="RKIT01000002">
    <property type="protein sequence ID" value="RSC16848.1"/>
    <property type="molecule type" value="Genomic_DNA"/>
</dbReference>
<organism evidence="2 3">
    <name type="scientific">Citrobacter koseri</name>
    <name type="common">Citrobacter diversus</name>
    <dbReference type="NCBI Taxonomy" id="545"/>
    <lineage>
        <taxon>Bacteria</taxon>
        <taxon>Pseudomonadati</taxon>
        <taxon>Pseudomonadota</taxon>
        <taxon>Gammaproteobacteria</taxon>
        <taxon>Enterobacterales</taxon>
        <taxon>Enterobacteriaceae</taxon>
        <taxon>Citrobacter</taxon>
    </lineage>
</organism>
<name>A0AAQ0V5H9_CITKO</name>
<proteinExistence type="predicted"/>
<dbReference type="RefSeq" id="WP_115625869.1">
    <property type="nucleotide sequence ID" value="NZ_ABTEQQ020000003.1"/>
</dbReference>
<reference evidence="2" key="1">
    <citation type="submission" date="2018-10" db="EMBL/GenBank/DDBJ databases">
        <title>FDA dAtabase for Regulatory Grade micrObial Sequences (FDA-ARGOS): Supporting development and validation of Infectious Disease Dx tests.</title>
        <authorList>
            <person name="Campos J."/>
            <person name="Goldberg B."/>
            <person name="Tallon L.J."/>
            <person name="Sadzewicz L."/>
            <person name="Zhao X."/>
            <person name="Vavikolanu K."/>
            <person name="Mehta A."/>
            <person name="Aluvathingal J."/>
            <person name="Nadendla S."/>
            <person name="Geyer C."/>
            <person name="Nandy P."/>
            <person name="Yan Y."/>
            <person name="Sichtig H."/>
        </authorList>
    </citation>
    <scope>NUCLEOTIDE SEQUENCE</scope>
    <source>
        <strain evidence="2">FDAARGOS_526</strain>
    </source>
</reference>
<protein>
    <submittedName>
        <fullName evidence="2">Uncharacterized protein</fullName>
    </submittedName>
</protein>
<sequence length="66" mass="7453">MPDGGARALSGLRYGAVCRPDKRSAIRQRCCAVCRPDKRSAIRQRCCTVCRPDKRKRHQAKVLRGL</sequence>
<dbReference type="Pfam" id="PF07639">
    <property type="entry name" value="YTV"/>
    <property type="match status" value="1"/>
</dbReference>
<accession>A0AAQ0V5H9</accession>
<evidence type="ECO:0000313" key="3">
    <source>
        <dbReference type="Proteomes" id="UP000282299"/>
    </source>
</evidence>
<dbReference type="InterPro" id="IPR011521">
    <property type="entry name" value="YTV"/>
</dbReference>